<evidence type="ECO:0000256" key="3">
    <source>
        <dbReference type="ARBA" id="ARBA00022576"/>
    </source>
</evidence>
<comment type="cofactor">
    <cofactor evidence="1">
        <name>pyridoxal 5'-phosphate</name>
        <dbReference type="ChEBI" id="CHEBI:597326"/>
    </cofactor>
</comment>
<protein>
    <submittedName>
        <fullName evidence="7">Aminotransferase class I/II-fold pyridoxal phosphate-dependent enzyme</fullName>
    </submittedName>
</protein>
<proteinExistence type="inferred from homology"/>
<name>A0A7V8NU08_9BACT</name>
<evidence type="ECO:0000259" key="6">
    <source>
        <dbReference type="Pfam" id="PF00155"/>
    </source>
</evidence>
<comment type="similarity">
    <text evidence="2">Belongs to the class-I pyridoxal-phosphate-dependent aminotransferase family.</text>
</comment>
<evidence type="ECO:0000256" key="2">
    <source>
        <dbReference type="ARBA" id="ARBA00007441"/>
    </source>
</evidence>
<dbReference type="Gene3D" id="3.90.1150.10">
    <property type="entry name" value="Aspartate Aminotransferase, domain 1"/>
    <property type="match status" value="1"/>
</dbReference>
<dbReference type="AlphaFoldDB" id="A0A7V8NU08"/>
<organism evidence="7 8">
    <name type="scientific">Candidatus Acidiferrum panamense</name>
    <dbReference type="NCBI Taxonomy" id="2741543"/>
    <lineage>
        <taxon>Bacteria</taxon>
        <taxon>Pseudomonadati</taxon>
        <taxon>Acidobacteriota</taxon>
        <taxon>Terriglobia</taxon>
        <taxon>Candidatus Acidiferrales</taxon>
        <taxon>Candidatus Acidiferrum</taxon>
    </lineage>
</organism>
<dbReference type="InterPro" id="IPR050596">
    <property type="entry name" value="AspAT/PAT-like"/>
</dbReference>
<keyword evidence="3 7" id="KW-0032">Aminotransferase</keyword>
<dbReference type="InterPro" id="IPR015422">
    <property type="entry name" value="PyrdxlP-dep_Trfase_small"/>
</dbReference>
<evidence type="ECO:0000313" key="8">
    <source>
        <dbReference type="Proteomes" id="UP000567293"/>
    </source>
</evidence>
<dbReference type="PANTHER" id="PTHR46383:SF1">
    <property type="entry name" value="ASPARTATE AMINOTRANSFERASE"/>
    <property type="match status" value="1"/>
</dbReference>
<feature type="domain" description="Aminotransferase class I/classII large" evidence="6">
    <location>
        <begin position="13"/>
        <end position="59"/>
    </location>
</feature>
<accession>A0A7V8NU08</accession>
<evidence type="ECO:0000256" key="5">
    <source>
        <dbReference type="ARBA" id="ARBA00022898"/>
    </source>
</evidence>
<dbReference type="SUPFAM" id="SSF53383">
    <property type="entry name" value="PLP-dependent transferases"/>
    <property type="match status" value="1"/>
</dbReference>
<keyword evidence="5" id="KW-0663">Pyridoxal phosphate</keyword>
<keyword evidence="4" id="KW-0808">Transferase</keyword>
<dbReference type="GO" id="GO:0006520">
    <property type="term" value="P:amino acid metabolic process"/>
    <property type="evidence" value="ECO:0007669"/>
    <property type="project" value="InterPro"/>
</dbReference>
<comment type="caution">
    <text evidence="7">The sequence shown here is derived from an EMBL/GenBank/DDBJ whole genome shotgun (WGS) entry which is preliminary data.</text>
</comment>
<reference evidence="7" key="1">
    <citation type="submission" date="2020-06" db="EMBL/GenBank/DDBJ databases">
        <title>Legume-microbial interactions unlock mineral nutrients during tropical forest succession.</title>
        <authorList>
            <person name="Epihov D.Z."/>
        </authorList>
    </citation>
    <scope>NUCLEOTIDE SEQUENCE [LARGE SCALE GENOMIC DNA]</scope>
    <source>
        <strain evidence="7">Pan2503</strain>
    </source>
</reference>
<dbReference type="Proteomes" id="UP000567293">
    <property type="component" value="Unassembled WGS sequence"/>
</dbReference>
<dbReference type="EMBL" id="JACDQQ010001963">
    <property type="protein sequence ID" value="MBA0087351.1"/>
    <property type="molecule type" value="Genomic_DNA"/>
</dbReference>
<dbReference type="GO" id="GO:0030170">
    <property type="term" value="F:pyridoxal phosphate binding"/>
    <property type="evidence" value="ECO:0007669"/>
    <property type="project" value="InterPro"/>
</dbReference>
<evidence type="ECO:0000256" key="1">
    <source>
        <dbReference type="ARBA" id="ARBA00001933"/>
    </source>
</evidence>
<sequence length="67" mass="7274">NMGVVLGKSGIQNTQQLAERLLADAGVALVPGEAFGTSRHVRISYATSMEELVRGLDRIHQFIVKHS</sequence>
<evidence type="ECO:0000256" key="4">
    <source>
        <dbReference type="ARBA" id="ARBA00022679"/>
    </source>
</evidence>
<evidence type="ECO:0000313" key="7">
    <source>
        <dbReference type="EMBL" id="MBA0087351.1"/>
    </source>
</evidence>
<dbReference type="Pfam" id="PF00155">
    <property type="entry name" value="Aminotran_1_2"/>
    <property type="match status" value="1"/>
</dbReference>
<dbReference type="InterPro" id="IPR004839">
    <property type="entry name" value="Aminotransferase_I/II_large"/>
</dbReference>
<dbReference type="GO" id="GO:0008483">
    <property type="term" value="F:transaminase activity"/>
    <property type="evidence" value="ECO:0007669"/>
    <property type="project" value="UniProtKB-KW"/>
</dbReference>
<gene>
    <name evidence="7" type="ORF">HRJ53_20395</name>
</gene>
<dbReference type="PANTHER" id="PTHR46383">
    <property type="entry name" value="ASPARTATE AMINOTRANSFERASE"/>
    <property type="match status" value="1"/>
</dbReference>
<feature type="non-terminal residue" evidence="7">
    <location>
        <position position="1"/>
    </location>
</feature>
<dbReference type="InterPro" id="IPR015424">
    <property type="entry name" value="PyrdxlP-dep_Trfase"/>
</dbReference>
<keyword evidence="8" id="KW-1185">Reference proteome</keyword>